<evidence type="ECO:0000256" key="1">
    <source>
        <dbReference type="SAM" id="MobiDB-lite"/>
    </source>
</evidence>
<keyword evidence="2" id="KW-1133">Transmembrane helix</keyword>
<name>A0A5P8K3Y8_9ACTN</name>
<feature type="region of interest" description="Disordered" evidence="1">
    <location>
        <begin position="1"/>
        <end position="136"/>
    </location>
</feature>
<feature type="compositionally biased region" description="Pro residues" evidence="1">
    <location>
        <begin position="89"/>
        <end position="99"/>
    </location>
</feature>
<dbReference type="InterPro" id="IPR015943">
    <property type="entry name" value="WD40/YVTN_repeat-like_dom_sf"/>
</dbReference>
<feature type="region of interest" description="Disordered" evidence="1">
    <location>
        <begin position="161"/>
        <end position="210"/>
    </location>
</feature>
<feature type="transmembrane region" description="Helical" evidence="2">
    <location>
        <begin position="140"/>
        <end position="163"/>
    </location>
</feature>
<evidence type="ECO:0000313" key="4">
    <source>
        <dbReference type="EMBL" id="QFQ98003.1"/>
    </source>
</evidence>
<feature type="compositionally biased region" description="Low complexity" evidence="1">
    <location>
        <begin position="76"/>
        <end position="88"/>
    </location>
</feature>
<keyword evidence="2" id="KW-0812">Transmembrane</keyword>
<organism evidence="4 5">
    <name type="scientific">Streptomyces phaeolivaceus</name>
    <dbReference type="NCBI Taxonomy" id="2653200"/>
    <lineage>
        <taxon>Bacteria</taxon>
        <taxon>Bacillati</taxon>
        <taxon>Actinomycetota</taxon>
        <taxon>Actinomycetes</taxon>
        <taxon>Kitasatosporales</taxon>
        <taxon>Streptomycetaceae</taxon>
        <taxon>Streptomyces</taxon>
    </lineage>
</organism>
<dbReference type="AlphaFoldDB" id="A0A5P8K3Y8"/>
<dbReference type="PANTHER" id="PTHR34512">
    <property type="entry name" value="CELL SURFACE PROTEIN"/>
    <property type="match status" value="1"/>
</dbReference>
<reference evidence="4 5" key="1">
    <citation type="submission" date="2019-10" db="EMBL/GenBank/DDBJ databases">
        <title>Streptomyces sp. strain GY16 isolated from leaves of Broussonetia papyrifera.</title>
        <authorList>
            <person name="Mo P."/>
        </authorList>
    </citation>
    <scope>NUCLEOTIDE SEQUENCE [LARGE SCALE GENOMIC DNA]</scope>
    <source>
        <strain evidence="4 5">GY16</strain>
    </source>
</reference>
<gene>
    <name evidence="4" type="ORF">F9278_19300</name>
</gene>
<feature type="domain" description="Pyrrolo-quinoline quinone repeat" evidence="3">
    <location>
        <begin position="399"/>
        <end position="540"/>
    </location>
</feature>
<dbReference type="KEGG" id="sphv:F9278_19300"/>
<keyword evidence="2" id="KW-0472">Membrane</keyword>
<feature type="compositionally biased region" description="Pro residues" evidence="1">
    <location>
        <begin position="58"/>
        <end position="75"/>
    </location>
</feature>
<dbReference type="InterPro" id="IPR011047">
    <property type="entry name" value="Quinoprotein_ADH-like_sf"/>
</dbReference>
<dbReference type="EMBL" id="CP045096">
    <property type="protein sequence ID" value="QFQ98003.1"/>
    <property type="molecule type" value="Genomic_DNA"/>
</dbReference>
<sequence>MVQPPDQPSQGGYGTPQNPPPPSHPQPGQSPPQPYGYPQTPSPQGPPAPGPGYGYPQQPQPPAQPGPYTPPPGPYGQPQQPGPYGQPQQPGPYAQPGPYNPASQAGYGYPQAQYAGAPTPPVGGGGGTGGAKNPLKGRPALVIGAAVVALLVVGGAVFAATGLGGDDEKKPVAKESASPSADDKPTPDPSTPVNQGDGSGDGGEDLDVSDLNADREDGEAKVLWYKSAPDAPGSGASAPGLWVTDKVAVKPAYKQLFAYDVADGNPAWDPIEFPGKICTVTPTATADDRVVISYQKSTSKNAECDQLQQIDLNTGDKGWQVEVEEGELFDSNISVGLSVTGDTLMVGRSQSGTAYDINTGKKLFDKKSYGQSCYPAGFAGGARLILVSSCAVTTDKEHDEVQELDPRTGKAKWTRKIPKGWKVEHAYSVDPVVLYLTNEEENTWNISTLKADGSTRSQVESDATFAPECDGGILTRDMQGCTGVAADANTLYLPTEEKDGTNEIVALNLSTGKEKWRVKSPSADAEITPVKIEGGKLLAYVEPSRDAGGQVVSFPTTGGSPKATVLIRMPASAAEIESSFYSKAIDYVGGRFYISTTLLNGVDDAKEKLMLAYGK</sequence>
<evidence type="ECO:0000313" key="5">
    <source>
        <dbReference type="Proteomes" id="UP000327294"/>
    </source>
</evidence>
<dbReference type="RefSeq" id="WP_152169474.1">
    <property type="nucleotide sequence ID" value="NZ_CP045096.1"/>
</dbReference>
<dbReference type="SUPFAM" id="SSF50998">
    <property type="entry name" value="Quinoprotein alcohol dehydrogenase-like"/>
    <property type="match status" value="1"/>
</dbReference>
<evidence type="ECO:0000256" key="2">
    <source>
        <dbReference type="SAM" id="Phobius"/>
    </source>
</evidence>
<dbReference type="Proteomes" id="UP000327294">
    <property type="component" value="Chromosome"/>
</dbReference>
<dbReference type="InterPro" id="IPR002372">
    <property type="entry name" value="PQQ_rpt_dom"/>
</dbReference>
<dbReference type="Gene3D" id="2.130.10.10">
    <property type="entry name" value="YVTN repeat-like/Quinoprotein amine dehydrogenase"/>
    <property type="match status" value="1"/>
</dbReference>
<accession>A0A5P8K3Y8</accession>
<dbReference type="Pfam" id="PF13360">
    <property type="entry name" value="PQQ_2"/>
    <property type="match status" value="2"/>
</dbReference>
<dbReference type="PANTHER" id="PTHR34512:SF30">
    <property type="entry name" value="OUTER MEMBRANE PROTEIN ASSEMBLY FACTOR BAMB"/>
    <property type="match status" value="1"/>
</dbReference>
<keyword evidence="5" id="KW-1185">Reference proteome</keyword>
<proteinExistence type="predicted"/>
<feature type="compositionally biased region" description="Pro residues" evidence="1">
    <location>
        <begin position="17"/>
        <end position="50"/>
    </location>
</feature>
<evidence type="ECO:0000259" key="3">
    <source>
        <dbReference type="Pfam" id="PF13360"/>
    </source>
</evidence>
<protein>
    <submittedName>
        <fullName evidence="4">PQQ-binding-like beta-propeller repeat protein</fullName>
    </submittedName>
</protein>
<feature type="domain" description="Pyrrolo-quinoline quinone repeat" evidence="3">
    <location>
        <begin position="221"/>
        <end position="366"/>
    </location>
</feature>